<proteinExistence type="predicted"/>
<evidence type="ECO:0008006" key="2">
    <source>
        <dbReference type="Google" id="ProtNLM"/>
    </source>
</evidence>
<gene>
    <name evidence="1" type="ORF">SDC9_04682</name>
</gene>
<dbReference type="EMBL" id="VSSQ01000008">
    <property type="protein sequence ID" value="MPL59134.1"/>
    <property type="molecule type" value="Genomic_DNA"/>
</dbReference>
<sequence>MRIAVIALSEKRNEKLNRILHGFAGEFRAMGHSCDTMTSPVGGLSGYDFLVFCSDSASMAGLKNNRLNQTLSSAGSLVGKRSMAVLSKGTFFSNRNLGRLMSLLEKEGLVVTMAELISGEAEVPSLARGAPLVRG</sequence>
<protein>
    <recommendedName>
        <fullName evidence="2">Flavodoxin-like domain-containing protein</fullName>
    </recommendedName>
</protein>
<organism evidence="1">
    <name type="scientific">bioreactor metagenome</name>
    <dbReference type="NCBI Taxonomy" id="1076179"/>
    <lineage>
        <taxon>unclassified sequences</taxon>
        <taxon>metagenomes</taxon>
        <taxon>ecological metagenomes</taxon>
    </lineage>
</organism>
<name>A0A644SWY5_9ZZZZ</name>
<evidence type="ECO:0000313" key="1">
    <source>
        <dbReference type="EMBL" id="MPL59134.1"/>
    </source>
</evidence>
<dbReference type="AlphaFoldDB" id="A0A644SWY5"/>
<comment type="caution">
    <text evidence="1">The sequence shown here is derived from an EMBL/GenBank/DDBJ whole genome shotgun (WGS) entry which is preliminary data.</text>
</comment>
<accession>A0A644SWY5</accession>
<reference evidence="1" key="1">
    <citation type="submission" date="2019-08" db="EMBL/GenBank/DDBJ databases">
        <authorList>
            <person name="Kucharzyk K."/>
            <person name="Murdoch R.W."/>
            <person name="Higgins S."/>
            <person name="Loffler F."/>
        </authorList>
    </citation>
    <scope>NUCLEOTIDE SEQUENCE</scope>
</reference>